<protein>
    <submittedName>
        <fullName evidence="3">Uncharacterized protein</fullName>
    </submittedName>
</protein>
<dbReference type="GO" id="GO:0080044">
    <property type="term" value="F:quercetin 7-O-glucosyltransferase activity"/>
    <property type="evidence" value="ECO:0007669"/>
    <property type="project" value="TreeGrafter"/>
</dbReference>
<dbReference type="CDD" id="cd03784">
    <property type="entry name" value="GT1_Gtf-like"/>
    <property type="match status" value="1"/>
</dbReference>
<reference evidence="3 4" key="1">
    <citation type="journal article" date="2015" name="Proc. Natl. Acad. Sci. U.S.A.">
        <title>The resurrection genome of Boea hygrometrica: A blueprint for survival of dehydration.</title>
        <authorList>
            <person name="Xiao L."/>
            <person name="Yang G."/>
            <person name="Zhang L."/>
            <person name="Yang X."/>
            <person name="Zhao S."/>
            <person name="Ji Z."/>
            <person name="Zhou Q."/>
            <person name="Hu M."/>
            <person name="Wang Y."/>
            <person name="Chen M."/>
            <person name="Xu Y."/>
            <person name="Jin H."/>
            <person name="Xiao X."/>
            <person name="Hu G."/>
            <person name="Bao F."/>
            <person name="Hu Y."/>
            <person name="Wan P."/>
            <person name="Li L."/>
            <person name="Deng X."/>
            <person name="Kuang T."/>
            <person name="Xiang C."/>
            <person name="Zhu J.K."/>
            <person name="Oliver M.J."/>
            <person name="He Y."/>
        </authorList>
    </citation>
    <scope>NUCLEOTIDE SEQUENCE [LARGE SCALE GENOMIC DNA]</scope>
    <source>
        <strain evidence="4">cv. XS01</strain>
    </source>
</reference>
<organism evidence="3 4">
    <name type="scientific">Dorcoceras hygrometricum</name>
    <dbReference type="NCBI Taxonomy" id="472368"/>
    <lineage>
        <taxon>Eukaryota</taxon>
        <taxon>Viridiplantae</taxon>
        <taxon>Streptophyta</taxon>
        <taxon>Embryophyta</taxon>
        <taxon>Tracheophyta</taxon>
        <taxon>Spermatophyta</taxon>
        <taxon>Magnoliopsida</taxon>
        <taxon>eudicotyledons</taxon>
        <taxon>Gunneridae</taxon>
        <taxon>Pentapetalae</taxon>
        <taxon>asterids</taxon>
        <taxon>lamiids</taxon>
        <taxon>Lamiales</taxon>
        <taxon>Gesneriaceae</taxon>
        <taxon>Didymocarpoideae</taxon>
        <taxon>Trichosporeae</taxon>
        <taxon>Loxocarpinae</taxon>
        <taxon>Dorcoceras</taxon>
    </lineage>
</organism>
<dbReference type="PANTHER" id="PTHR11926:SF1464">
    <property type="entry name" value="UDP-GLYCOSYLTRANSFERASE 76B1-LIKE"/>
    <property type="match status" value="1"/>
</dbReference>
<dbReference type="InterPro" id="IPR002213">
    <property type="entry name" value="UDP_glucos_trans"/>
</dbReference>
<accession>A0A2Z6ZZZ8</accession>
<keyword evidence="2" id="KW-0808">Transferase</keyword>
<dbReference type="AlphaFoldDB" id="A0A2Z6ZZZ8"/>
<dbReference type="FunFam" id="3.40.50.2000:FF:000120">
    <property type="entry name" value="UDP-glycosyltransferase 76C1"/>
    <property type="match status" value="1"/>
</dbReference>
<dbReference type="Pfam" id="PF00201">
    <property type="entry name" value="UDPGT"/>
    <property type="match status" value="1"/>
</dbReference>
<comment type="similarity">
    <text evidence="1">Belongs to the UDP-glycosyltransferase family.</text>
</comment>
<sequence>MEGDPRRVILFPLPFQGHMSPMIQLANILHSRGFAISVIHHEYNSPDPCKYPHLSFHLIPGGLSQYQADKSDPLRLFQLLNIDCIGPIRDCLGKLLSTHDDVACIITDANMSSSQAIAEDIGIPRIVLRTSSACSFLTFATLPLLREKGFYSHDLDSRREDPVPELPPLKVKDIQAMQFRSLDITLMVLSNIIEGAKTASGLIFNTFHDLEEPNLANLGEHFRLPTFLIGPFHKFFSAASSSLLAQDRNSVSWLDTQETGCVLYVSFGSGATMNEKSAMEVAWGLANSEQPFLWVVRPGLVQGSEWLEWLPDEFEEVISQRGCIVKWAPQQEVLSHPAVGGFWTHSGWNSTLESICEGVPMICSSFSGDQHVNSRYVNDAWRLGIKLECGFEREEIESVIRMIMLDRDQGQEIRERALCWKEKIDVSFKTDGFSSQPLNALSDLISSIKSSSA</sequence>
<dbReference type="SUPFAM" id="SSF53756">
    <property type="entry name" value="UDP-Glycosyltransferase/glycogen phosphorylase"/>
    <property type="match status" value="1"/>
</dbReference>
<dbReference type="Gene3D" id="3.40.50.2000">
    <property type="entry name" value="Glycogen Phosphorylase B"/>
    <property type="match status" value="2"/>
</dbReference>
<dbReference type="OrthoDB" id="5835829at2759"/>
<gene>
    <name evidence="3" type="ORF">F511_41109</name>
</gene>
<dbReference type="EMBL" id="KV020193">
    <property type="protein sequence ID" value="KZV14749.1"/>
    <property type="molecule type" value="Genomic_DNA"/>
</dbReference>
<proteinExistence type="inferred from homology"/>
<evidence type="ECO:0000313" key="3">
    <source>
        <dbReference type="EMBL" id="KZV14749.1"/>
    </source>
</evidence>
<dbReference type="FunFam" id="3.40.50.2000:FF:000040">
    <property type="entry name" value="UDP-glycosyltransferase 76C1"/>
    <property type="match status" value="1"/>
</dbReference>
<dbReference type="PANTHER" id="PTHR11926">
    <property type="entry name" value="GLUCOSYL/GLUCURONOSYL TRANSFERASES"/>
    <property type="match status" value="1"/>
</dbReference>
<evidence type="ECO:0000256" key="2">
    <source>
        <dbReference type="ARBA" id="ARBA00022679"/>
    </source>
</evidence>
<dbReference type="Proteomes" id="UP000250235">
    <property type="component" value="Unassembled WGS sequence"/>
</dbReference>
<dbReference type="GO" id="GO:0080043">
    <property type="term" value="F:quercetin 3-O-glucosyltransferase activity"/>
    <property type="evidence" value="ECO:0007669"/>
    <property type="project" value="TreeGrafter"/>
</dbReference>
<name>A0A2Z6ZZZ8_9LAMI</name>
<evidence type="ECO:0000313" key="4">
    <source>
        <dbReference type="Proteomes" id="UP000250235"/>
    </source>
</evidence>
<evidence type="ECO:0000256" key="1">
    <source>
        <dbReference type="ARBA" id="ARBA00009995"/>
    </source>
</evidence>
<keyword evidence="4" id="KW-1185">Reference proteome</keyword>